<dbReference type="PROSITE" id="PS00636">
    <property type="entry name" value="DNAJ_1"/>
    <property type="match status" value="1"/>
</dbReference>
<dbReference type="EMBL" id="JAFIRN010000004">
    <property type="protein sequence ID" value="KAG5850324.1"/>
    <property type="molecule type" value="Genomic_DNA"/>
</dbReference>
<keyword evidence="4" id="KW-1185">Reference proteome</keyword>
<dbReference type="Proteomes" id="UP001044222">
    <property type="component" value="Unassembled WGS sequence"/>
</dbReference>
<dbReference type="OMA" id="CSSFDIG"/>
<dbReference type="CDD" id="cd06257">
    <property type="entry name" value="DnaJ"/>
    <property type="match status" value="1"/>
</dbReference>
<dbReference type="GO" id="GO:0030544">
    <property type="term" value="F:Hsp70 protein binding"/>
    <property type="evidence" value="ECO:0007669"/>
    <property type="project" value="InterPro"/>
</dbReference>
<dbReference type="InterPro" id="IPR001623">
    <property type="entry name" value="DnaJ_domain"/>
</dbReference>
<dbReference type="SUPFAM" id="SSF46565">
    <property type="entry name" value="Chaperone J-domain"/>
    <property type="match status" value="1"/>
</dbReference>
<evidence type="ECO:0000313" key="4">
    <source>
        <dbReference type="Proteomes" id="UP001044222"/>
    </source>
</evidence>
<dbReference type="OrthoDB" id="10250354at2759"/>
<dbReference type="FunFam" id="1.10.287.110:FF:000021">
    <property type="entry name" value="DnaJ (Hsp40) homolog, subfamily B, member 2"/>
    <property type="match status" value="1"/>
</dbReference>
<dbReference type="PRINTS" id="PR00625">
    <property type="entry name" value="JDOMAIN"/>
</dbReference>
<evidence type="ECO:0000313" key="3">
    <source>
        <dbReference type="EMBL" id="KAG5850324.1"/>
    </source>
</evidence>
<gene>
    <name evidence="3" type="ORF">ANANG_G00081020</name>
</gene>
<dbReference type="AlphaFoldDB" id="A0A9D3MJZ6"/>
<reference evidence="3" key="1">
    <citation type="submission" date="2021-01" db="EMBL/GenBank/DDBJ databases">
        <title>A chromosome-scale assembly of European eel, Anguilla anguilla.</title>
        <authorList>
            <person name="Henkel C."/>
            <person name="Jong-Raadsen S.A."/>
            <person name="Dufour S."/>
            <person name="Weltzien F.-A."/>
            <person name="Palstra A.P."/>
            <person name="Pelster B."/>
            <person name="Spaink H.P."/>
            <person name="Van Den Thillart G.E."/>
            <person name="Jansen H."/>
            <person name="Zahm M."/>
            <person name="Klopp C."/>
            <person name="Cedric C."/>
            <person name="Louis A."/>
            <person name="Berthelot C."/>
            <person name="Parey E."/>
            <person name="Roest Crollius H."/>
            <person name="Montfort J."/>
            <person name="Robinson-Rechavi M."/>
            <person name="Bucao C."/>
            <person name="Bouchez O."/>
            <person name="Gislard M."/>
            <person name="Lluch J."/>
            <person name="Milhes M."/>
            <person name="Lampietro C."/>
            <person name="Lopez Roques C."/>
            <person name="Donnadieu C."/>
            <person name="Braasch I."/>
            <person name="Desvignes T."/>
            <person name="Postlethwait J."/>
            <person name="Bobe J."/>
            <person name="Guiguen Y."/>
            <person name="Dirks R."/>
        </authorList>
    </citation>
    <scope>NUCLEOTIDE SEQUENCE</scope>
    <source>
        <strain evidence="3">Tag_6206</strain>
        <tissue evidence="3">Liver</tissue>
    </source>
</reference>
<accession>A0A9D3MJZ6</accession>
<evidence type="ECO:0000256" key="1">
    <source>
        <dbReference type="ARBA" id="ARBA00023186"/>
    </source>
</evidence>
<dbReference type="InterPro" id="IPR018253">
    <property type="entry name" value="DnaJ_domain_CS"/>
</dbReference>
<dbReference type="PANTHER" id="PTHR45168">
    <property type="entry name" value="DNAJ HOMOLOG SUBFAMILY B MEMBER 2"/>
    <property type="match status" value="1"/>
</dbReference>
<dbReference type="InterPro" id="IPR036869">
    <property type="entry name" value="J_dom_sf"/>
</dbReference>
<evidence type="ECO:0000259" key="2">
    <source>
        <dbReference type="PROSITE" id="PS50076"/>
    </source>
</evidence>
<dbReference type="PROSITE" id="PS50076">
    <property type="entry name" value="DNAJ_2"/>
    <property type="match status" value="1"/>
</dbReference>
<dbReference type="PANTHER" id="PTHR45168:SF2">
    <property type="entry name" value="DNAJ HEAT SHOCK PROTEIN FAMILY (HSP40) MEMBER B8"/>
    <property type="match status" value="1"/>
</dbReference>
<proteinExistence type="predicted"/>
<protein>
    <recommendedName>
        <fullName evidence="2">J domain-containing protein</fullName>
    </recommendedName>
</protein>
<comment type="caution">
    <text evidence="3">The sequence shown here is derived from an EMBL/GenBank/DDBJ whole genome shotgun (WGS) entry which is preliminary data.</text>
</comment>
<keyword evidence="1" id="KW-0143">Chaperone</keyword>
<dbReference type="GO" id="GO:0005737">
    <property type="term" value="C:cytoplasm"/>
    <property type="evidence" value="ECO:0007669"/>
    <property type="project" value="UniProtKB-ARBA"/>
</dbReference>
<dbReference type="InterPro" id="IPR043183">
    <property type="entry name" value="DNJB2/6-like"/>
</dbReference>
<organism evidence="3 4">
    <name type="scientific">Anguilla anguilla</name>
    <name type="common">European freshwater eel</name>
    <name type="synonym">Muraena anguilla</name>
    <dbReference type="NCBI Taxonomy" id="7936"/>
    <lineage>
        <taxon>Eukaryota</taxon>
        <taxon>Metazoa</taxon>
        <taxon>Chordata</taxon>
        <taxon>Craniata</taxon>
        <taxon>Vertebrata</taxon>
        <taxon>Euteleostomi</taxon>
        <taxon>Actinopterygii</taxon>
        <taxon>Neopterygii</taxon>
        <taxon>Teleostei</taxon>
        <taxon>Anguilliformes</taxon>
        <taxon>Anguillidae</taxon>
        <taxon>Anguilla</taxon>
    </lineage>
</organism>
<name>A0A9D3MJZ6_ANGAN</name>
<sequence length="300" mass="30922">MVDYYQILGVFKNASQEDIKKAYRTQALHWHPDKNPNNKAEADMRFKQLSEAYEVLSDLNKRNIYDQSGVEGLTGGAGSFGPQFGGFTFRNPMDVFRDFFGGQDPFSQVFGNDAANMFGGGQMPACGMNMGQMQAPFSQGFGGFPSFGAGSSFRPMGGGLPGGMPGMPGMPGGGMGGMQGMPGGGMAGMQGMPGGGMGGMQGMPGGGMAGMHGGGLPGMRGVGPGGMPGMGQQGGFTSFSSFGGSGPGNYQSVSTSTSIVNGKKITTKRMSGSDGERVEVYEDGKLTSVTVNGKEELINK</sequence>
<feature type="domain" description="J" evidence="2">
    <location>
        <begin position="3"/>
        <end position="69"/>
    </location>
</feature>
<dbReference type="SMART" id="SM00271">
    <property type="entry name" value="DnaJ"/>
    <property type="match status" value="1"/>
</dbReference>
<dbReference type="GO" id="GO:0051082">
    <property type="term" value="F:unfolded protein binding"/>
    <property type="evidence" value="ECO:0007669"/>
    <property type="project" value="InterPro"/>
</dbReference>
<dbReference type="Gene3D" id="1.10.287.110">
    <property type="entry name" value="DnaJ domain"/>
    <property type="match status" value="1"/>
</dbReference>
<dbReference type="Pfam" id="PF00226">
    <property type="entry name" value="DnaJ"/>
    <property type="match status" value="1"/>
</dbReference>